<organism evidence="1 2">
    <name type="scientific">Polyangium mundeleinium</name>
    <dbReference type="NCBI Taxonomy" id="2995306"/>
    <lineage>
        <taxon>Bacteria</taxon>
        <taxon>Pseudomonadati</taxon>
        <taxon>Myxococcota</taxon>
        <taxon>Polyangia</taxon>
        <taxon>Polyangiales</taxon>
        <taxon>Polyangiaceae</taxon>
        <taxon>Polyangium</taxon>
    </lineage>
</organism>
<evidence type="ECO:0000313" key="1">
    <source>
        <dbReference type="EMBL" id="MDC0747452.1"/>
    </source>
</evidence>
<name>A0ABT5F038_9BACT</name>
<dbReference type="EMBL" id="JAQNDO010000001">
    <property type="protein sequence ID" value="MDC0747452.1"/>
    <property type="molecule type" value="Genomic_DNA"/>
</dbReference>
<reference evidence="1 2" key="1">
    <citation type="submission" date="2022-11" db="EMBL/GenBank/DDBJ databases">
        <title>Minimal conservation of predation-associated metabolite biosynthetic gene clusters underscores biosynthetic potential of Myxococcota including descriptions for ten novel species: Archangium lansinium sp. nov., Myxococcus landrumus sp. nov., Nannocystis bai.</title>
        <authorList>
            <person name="Ahearne A."/>
            <person name="Stevens C."/>
            <person name="Dowd S."/>
        </authorList>
    </citation>
    <scope>NUCLEOTIDE SEQUENCE [LARGE SCALE GENOMIC DNA]</scope>
    <source>
        <strain evidence="1 2">RJM3</strain>
    </source>
</reference>
<dbReference type="RefSeq" id="WP_271925919.1">
    <property type="nucleotide sequence ID" value="NZ_JAQNDO010000001.1"/>
</dbReference>
<protein>
    <submittedName>
        <fullName evidence="1">Uncharacterized protein</fullName>
    </submittedName>
</protein>
<gene>
    <name evidence="1" type="ORF">POL67_39340</name>
</gene>
<keyword evidence="2" id="KW-1185">Reference proteome</keyword>
<comment type="caution">
    <text evidence="1">The sequence shown here is derived from an EMBL/GenBank/DDBJ whole genome shotgun (WGS) entry which is preliminary data.</text>
</comment>
<evidence type="ECO:0000313" key="2">
    <source>
        <dbReference type="Proteomes" id="UP001221411"/>
    </source>
</evidence>
<sequence>MIGVQVQIVRYADDAQPGWVECHLIDAHGRRWSFLQKVPIVTEAALDQQSEYPQPGILACEVVTRHEGVVRIDTTQPWDIDSIEGEKQFDVQESLLVEVDWYL</sequence>
<accession>A0ABT5F038</accession>
<dbReference type="Proteomes" id="UP001221411">
    <property type="component" value="Unassembled WGS sequence"/>
</dbReference>
<proteinExistence type="predicted"/>